<dbReference type="EMBL" id="JAPCKK010000031">
    <property type="protein sequence ID" value="MDP4099146.1"/>
    <property type="molecule type" value="Genomic_DNA"/>
</dbReference>
<comment type="caution">
    <text evidence="2">The sequence shown here is derived from an EMBL/GenBank/DDBJ whole genome shotgun (WGS) entry which is preliminary data.</text>
</comment>
<dbReference type="Pfam" id="PF11706">
    <property type="entry name" value="zf-CGNR"/>
    <property type="match status" value="1"/>
</dbReference>
<evidence type="ECO:0000313" key="3">
    <source>
        <dbReference type="Proteomes" id="UP001241848"/>
    </source>
</evidence>
<dbReference type="InterPro" id="IPR021005">
    <property type="entry name" value="Znf_CGNR"/>
</dbReference>
<gene>
    <name evidence="2" type="ORF">OIN60_20715</name>
</gene>
<feature type="domain" description="Zinc finger CGNR" evidence="1">
    <location>
        <begin position="113"/>
        <end position="155"/>
    </location>
</feature>
<dbReference type="PANTHER" id="PTHR35525:SF3">
    <property type="entry name" value="BLL6575 PROTEIN"/>
    <property type="match status" value="1"/>
</dbReference>
<name>A0ABT9FXA6_9BACL</name>
<protein>
    <submittedName>
        <fullName evidence="2">CGNR zinc finger domain-containing protein</fullName>
    </submittedName>
</protein>
<accession>A0ABT9FXA6</accession>
<dbReference type="Gene3D" id="1.10.3300.10">
    <property type="entry name" value="Jann2411-like domain"/>
    <property type="match status" value="1"/>
</dbReference>
<dbReference type="SUPFAM" id="SSF160904">
    <property type="entry name" value="Jann2411-like"/>
    <property type="match status" value="1"/>
</dbReference>
<dbReference type="InterPro" id="IPR023286">
    <property type="entry name" value="ABATE_dom_sf"/>
</dbReference>
<sequence length="159" mass="19107">MSWLEQADRRKWVISDQEELTPDEQDTIIQKILIIRSRIEQAFTQIIQEQSIPASIVTFLNQELARYRSYYQIETGDQERPFTTVRNYEITQLPALFLEEACLFFTTFKLANLKKCENHACILFFYDSSRNQQRRWCSMDTCGNRVKVNQHYHRKKNQE</sequence>
<dbReference type="Proteomes" id="UP001241848">
    <property type="component" value="Unassembled WGS sequence"/>
</dbReference>
<dbReference type="InterPro" id="IPR010852">
    <property type="entry name" value="ABATE"/>
</dbReference>
<evidence type="ECO:0000313" key="2">
    <source>
        <dbReference type="EMBL" id="MDP4099146.1"/>
    </source>
</evidence>
<proteinExistence type="predicted"/>
<dbReference type="PANTHER" id="PTHR35525">
    <property type="entry name" value="BLL6575 PROTEIN"/>
    <property type="match status" value="1"/>
</dbReference>
<evidence type="ECO:0000259" key="1">
    <source>
        <dbReference type="Pfam" id="PF11706"/>
    </source>
</evidence>
<keyword evidence="3" id="KW-1185">Reference proteome</keyword>
<reference evidence="2 3" key="1">
    <citation type="submission" date="2022-10" db="EMBL/GenBank/DDBJ databases">
        <title>Paenibacillus description and whole genome data of maize root bacterial community.</title>
        <authorList>
            <person name="Marton D."/>
            <person name="Farkas M."/>
            <person name="Cserhati M."/>
        </authorList>
    </citation>
    <scope>NUCLEOTIDE SEQUENCE [LARGE SCALE GENOMIC DNA]</scope>
    <source>
        <strain evidence="2 3">P96</strain>
    </source>
</reference>
<organism evidence="2 3">
    <name type="scientific">Paenibacillus zeirhizosphaerae</name>
    <dbReference type="NCBI Taxonomy" id="2987519"/>
    <lineage>
        <taxon>Bacteria</taxon>
        <taxon>Bacillati</taxon>
        <taxon>Bacillota</taxon>
        <taxon>Bacilli</taxon>
        <taxon>Bacillales</taxon>
        <taxon>Paenibacillaceae</taxon>
        <taxon>Paenibacillus</taxon>
    </lineage>
</organism>